<sequence>MIASRQWTVLAVAGIVFLAANCFASLTYEDLASLEAANSKRHMLIPFPRMGKSVAGLPIARLHYPIYQTHSFFVDPATIGAALDDAAYEDLELTDLAFDATAAAGKRALWLGPRLGRKKRHSASSIITAGFLKPKKPFGAGHVLKRSPFAPRLGKKRASPIAPRLGRPDPIVRSLYSPRIGKDLEISEKQQMDQQQNSEVPANLNNNNNDMEPRDLFIPRLG</sequence>
<dbReference type="EMBL" id="CAJPEX010005305">
    <property type="protein sequence ID" value="CAG0923533.1"/>
    <property type="molecule type" value="Genomic_DNA"/>
</dbReference>
<reference evidence="2" key="1">
    <citation type="submission" date="2020-11" db="EMBL/GenBank/DDBJ databases">
        <authorList>
            <person name="Tran Van P."/>
        </authorList>
    </citation>
    <scope>NUCLEOTIDE SEQUENCE</scope>
</reference>
<evidence type="ECO:0000313" key="2">
    <source>
        <dbReference type="EMBL" id="CAD7283381.1"/>
    </source>
</evidence>
<proteinExistence type="predicted"/>
<gene>
    <name evidence="2" type="ORF">NMOB1V02_LOCUS10997</name>
</gene>
<dbReference type="Proteomes" id="UP000678499">
    <property type="component" value="Unassembled WGS sequence"/>
</dbReference>
<organism evidence="2">
    <name type="scientific">Notodromas monacha</name>
    <dbReference type="NCBI Taxonomy" id="399045"/>
    <lineage>
        <taxon>Eukaryota</taxon>
        <taxon>Metazoa</taxon>
        <taxon>Ecdysozoa</taxon>
        <taxon>Arthropoda</taxon>
        <taxon>Crustacea</taxon>
        <taxon>Oligostraca</taxon>
        <taxon>Ostracoda</taxon>
        <taxon>Podocopa</taxon>
        <taxon>Podocopida</taxon>
        <taxon>Cypridocopina</taxon>
        <taxon>Cypridoidea</taxon>
        <taxon>Cyprididae</taxon>
        <taxon>Notodromas</taxon>
    </lineage>
</organism>
<protein>
    <submittedName>
        <fullName evidence="2">Uncharacterized protein</fullName>
    </submittedName>
</protein>
<evidence type="ECO:0000313" key="3">
    <source>
        <dbReference type="Proteomes" id="UP000678499"/>
    </source>
</evidence>
<dbReference type="EMBL" id="OA887342">
    <property type="protein sequence ID" value="CAD7283381.1"/>
    <property type="molecule type" value="Genomic_DNA"/>
</dbReference>
<keyword evidence="3" id="KW-1185">Reference proteome</keyword>
<feature type="compositionally biased region" description="Polar residues" evidence="1">
    <location>
        <begin position="192"/>
        <end position="210"/>
    </location>
</feature>
<accession>A0A7R9BZ69</accession>
<name>A0A7R9BZ69_9CRUS</name>
<evidence type="ECO:0000256" key="1">
    <source>
        <dbReference type="SAM" id="MobiDB-lite"/>
    </source>
</evidence>
<dbReference type="AlphaFoldDB" id="A0A7R9BZ69"/>
<feature type="region of interest" description="Disordered" evidence="1">
    <location>
        <begin position="188"/>
        <end position="222"/>
    </location>
</feature>
<feature type="compositionally biased region" description="Basic and acidic residues" evidence="1">
    <location>
        <begin position="211"/>
        <end position="222"/>
    </location>
</feature>